<gene>
    <name evidence="2" type="ORF">H6G05_09625</name>
</gene>
<comment type="caution">
    <text evidence="2">The sequence shown here is derived from an EMBL/GenBank/DDBJ whole genome shotgun (WGS) entry which is preliminary data.</text>
</comment>
<keyword evidence="2" id="KW-0255">Endonuclease</keyword>
<protein>
    <submittedName>
        <fullName evidence="2">Uma2 family endonuclease</fullName>
    </submittedName>
</protein>
<dbReference type="SUPFAM" id="SSF52980">
    <property type="entry name" value="Restriction endonuclease-like"/>
    <property type="match status" value="1"/>
</dbReference>
<dbReference type="Proteomes" id="UP000618445">
    <property type="component" value="Unassembled WGS sequence"/>
</dbReference>
<dbReference type="EMBL" id="JACJQY010000012">
    <property type="protein sequence ID" value="MBD2317102.1"/>
    <property type="molecule type" value="Genomic_DNA"/>
</dbReference>
<evidence type="ECO:0000259" key="1">
    <source>
        <dbReference type="Pfam" id="PF05685"/>
    </source>
</evidence>
<keyword evidence="2" id="KW-0378">Hydrolase</keyword>
<dbReference type="CDD" id="cd06260">
    <property type="entry name" value="DUF820-like"/>
    <property type="match status" value="1"/>
</dbReference>
<feature type="domain" description="Putative restriction endonuclease" evidence="1">
    <location>
        <begin position="20"/>
        <end position="188"/>
    </location>
</feature>
<dbReference type="InterPro" id="IPR008538">
    <property type="entry name" value="Uma2"/>
</dbReference>
<sequence>MIAITAPTISKTPTKHRFTVEQYYKMAEVGILDVEQRTELIEGEVIEMSPIGAKHAACLSKLADVLRDRTRNKALVRQQNPIHMGDRSEPQPDIAVVKERQNYYLESHPIPTEIFLLIEVADSTLKYDRDVKVPLYAKAGIPELWIANLEAQVFEIYRQPSETGYQHVQIYGKGEVINLLMLPDVAISIDEIMNFDFELG</sequence>
<dbReference type="GO" id="GO:0004519">
    <property type="term" value="F:endonuclease activity"/>
    <property type="evidence" value="ECO:0007669"/>
    <property type="project" value="UniProtKB-KW"/>
</dbReference>
<evidence type="ECO:0000313" key="3">
    <source>
        <dbReference type="Proteomes" id="UP000618445"/>
    </source>
</evidence>
<evidence type="ECO:0000313" key="2">
    <source>
        <dbReference type="EMBL" id="MBD2317102.1"/>
    </source>
</evidence>
<dbReference type="PANTHER" id="PTHR35400:SF1">
    <property type="entry name" value="SLR1083 PROTEIN"/>
    <property type="match status" value="1"/>
</dbReference>
<dbReference type="Gene3D" id="3.90.1570.10">
    <property type="entry name" value="tt1808, chain A"/>
    <property type="match status" value="1"/>
</dbReference>
<dbReference type="RefSeq" id="WP_190577970.1">
    <property type="nucleotide sequence ID" value="NZ_CAWPQU010000004.1"/>
</dbReference>
<dbReference type="InterPro" id="IPR012296">
    <property type="entry name" value="Nuclease_put_TT1808"/>
</dbReference>
<dbReference type="InterPro" id="IPR011335">
    <property type="entry name" value="Restrct_endonuc-II-like"/>
</dbReference>
<dbReference type="Pfam" id="PF05685">
    <property type="entry name" value="Uma2"/>
    <property type="match status" value="1"/>
</dbReference>
<proteinExistence type="predicted"/>
<dbReference type="PANTHER" id="PTHR35400">
    <property type="entry name" value="SLR1083 PROTEIN"/>
    <property type="match status" value="1"/>
</dbReference>
<organism evidence="2 3">
    <name type="scientific">Phormidium tenue FACHB-1050</name>
    <dbReference type="NCBI Taxonomy" id="2692857"/>
    <lineage>
        <taxon>Bacteria</taxon>
        <taxon>Bacillati</taxon>
        <taxon>Cyanobacteriota</taxon>
        <taxon>Cyanophyceae</taxon>
        <taxon>Oscillatoriophycideae</taxon>
        <taxon>Oscillatoriales</taxon>
        <taxon>Oscillatoriaceae</taxon>
        <taxon>Phormidium</taxon>
    </lineage>
</organism>
<accession>A0ABR8CBV2</accession>
<keyword evidence="2" id="KW-0540">Nuclease</keyword>
<reference evidence="2 3" key="1">
    <citation type="journal article" date="2020" name="ISME J.">
        <title>Comparative genomics reveals insights into cyanobacterial evolution and habitat adaptation.</title>
        <authorList>
            <person name="Chen M.Y."/>
            <person name="Teng W.K."/>
            <person name="Zhao L."/>
            <person name="Hu C.X."/>
            <person name="Zhou Y.K."/>
            <person name="Han B.P."/>
            <person name="Song L.R."/>
            <person name="Shu W.S."/>
        </authorList>
    </citation>
    <scope>NUCLEOTIDE SEQUENCE [LARGE SCALE GENOMIC DNA]</scope>
    <source>
        <strain evidence="2 3">FACHB-1050</strain>
    </source>
</reference>
<keyword evidence="3" id="KW-1185">Reference proteome</keyword>
<name>A0ABR8CBV2_9CYAN</name>